<feature type="transmembrane region" description="Helical" evidence="5">
    <location>
        <begin position="84"/>
        <end position="101"/>
    </location>
</feature>
<evidence type="ECO:0000313" key="8">
    <source>
        <dbReference type="Proteomes" id="UP000680132"/>
    </source>
</evidence>
<evidence type="ECO:0000256" key="1">
    <source>
        <dbReference type="ARBA" id="ARBA00004141"/>
    </source>
</evidence>
<dbReference type="RefSeq" id="WP_208503230.1">
    <property type="nucleotide sequence ID" value="NZ_JAGFOA010000003.1"/>
</dbReference>
<dbReference type="InterPro" id="IPR049453">
    <property type="entry name" value="Memb_transporter_dom"/>
</dbReference>
<dbReference type="EMBL" id="JAGFOA010000003">
    <property type="protein sequence ID" value="MBO3663794.1"/>
    <property type="molecule type" value="Genomic_DNA"/>
</dbReference>
<evidence type="ECO:0000313" key="7">
    <source>
        <dbReference type="EMBL" id="MBO3663794.1"/>
    </source>
</evidence>
<evidence type="ECO:0000259" key="6">
    <source>
        <dbReference type="Pfam" id="PF13515"/>
    </source>
</evidence>
<evidence type="ECO:0000256" key="5">
    <source>
        <dbReference type="SAM" id="Phobius"/>
    </source>
</evidence>
<evidence type="ECO:0000256" key="2">
    <source>
        <dbReference type="ARBA" id="ARBA00022692"/>
    </source>
</evidence>
<feature type="transmembrane region" description="Helical" evidence="5">
    <location>
        <begin position="121"/>
        <end position="142"/>
    </location>
</feature>
<dbReference type="Pfam" id="PF13515">
    <property type="entry name" value="FUSC_2"/>
    <property type="match status" value="1"/>
</dbReference>
<dbReference type="GO" id="GO:0016020">
    <property type="term" value="C:membrane"/>
    <property type="evidence" value="ECO:0007669"/>
    <property type="project" value="UniProtKB-SubCell"/>
</dbReference>
<name>A0A939TU95_9MICO</name>
<keyword evidence="2 5" id="KW-0812">Transmembrane</keyword>
<sequence length="368" mass="38817">MTDSQPITQAVDVGWRSRFSPRPGLERLRDSWVPVAQIVVAATVAYLIGVHVLGHAAPLIAITVAISSLGLARDARPLRVVETVIGMLTGILVAEALRLLTGTGTWQLAVALGVTLLVARFLSPTPGFAIAAAIQATIAMVLPASQIPFTRLLDGIAGGVLAVLVTALLPRDPQAHAVRDAKAYFAAFDAAAARLVAALRRGDRLRAESGLEKARALEAVGTVWRDSLESGRSIARVSPFLQGRRAELERHALILNQMDLVTRSLRVVARRVVYLTDDRQPLPVVADTLADIAAAAALVGASIDDPAQRPAARDAVRAIAQRLDPAALLPGAPLGQHALLSALRPMVVDLLIATGMSPAEARAVIPRI</sequence>
<comment type="subcellular location">
    <subcellularLocation>
        <location evidence="1">Membrane</location>
        <topology evidence="1">Multi-pass membrane protein</topology>
    </subcellularLocation>
</comment>
<protein>
    <submittedName>
        <fullName evidence="7">FUSC family protein</fullName>
    </submittedName>
</protein>
<dbReference type="Proteomes" id="UP000680132">
    <property type="component" value="Unassembled WGS sequence"/>
</dbReference>
<feature type="domain" description="Integral membrane bound transporter" evidence="6">
    <location>
        <begin position="46"/>
        <end position="165"/>
    </location>
</feature>
<comment type="caution">
    <text evidence="7">The sequence shown here is derived from an EMBL/GenBank/DDBJ whole genome shotgun (WGS) entry which is preliminary data.</text>
</comment>
<evidence type="ECO:0000256" key="3">
    <source>
        <dbReference type="ARBA" id="ARBA00022989"/>
    </source>
</evidence>
<keyword evidence="3 5" id="KW-1133">Transmembrane helix</keyword>
<keyword evidence="8" id="KW-1185">Reference proteome</keyword>
<feature type="transmembrane region" description="Helical" evidence="5">
    <location>
        <begin position="32"/>
        <end position="49"/>
    </location>
</feature>
<feature type="transmembrane region" description="Helical" evidence="5">
    <location>
        <begin position="149"/>
        <end position="169"/>
    </location>
</feature>
<proteinExistence type="predicted"/>
<keyword evidence="4 5" id="KW-0472">Membrane</keyword>
<accession>A0A939TU95</accession>
<organism evidence="7 8">
    <name type="scientific">Microbacterium stercoris</name>
    <dbReference type="NCBI Taxonomy" id="2820289"/>
    <lineage>
        <taxon>Bacteria</taxon>
        <taxon>Bacillati</taxon>
        <taxon>Actinomycetota</taxon>
        <taxon>Actinomycetes</taxon>
        <taxon>Micrococcales</taxon>
        <taxon>Microbacteriaceae</taxon>
        <taxon>Microbacterium</taxon>
    </lineage>
</organism>
<evidence type="ECO:0000256" key="4">
    <source>
        <dbReference type="ARBA" id="ARBA00023136"/>
    </source>
</evidence>
<dbReference type="AlphaFoldDB" id="A0A939TU95"/>
<gene>
    <name evidence="7" type="ORF">J5V96_09735</name>
</gene>
<reference evidence="7" key="1">
    <citation type="submission" date="2021-03" db="EMBL/GenBank/DDBJ databases">
        <title>Microbacterium sp. nov., a novel actinobacterium isolated from cow dung.</title>
        <authorList>
            <person name="Zhang L."/>
        </authorList>
    </citation>
    <scope>NUCLEOTIDE SEQUENCE</scope>
    <source>
        <strain evidence="7">NEAU-LLB</strain>
    </source>
</reference>